<dbReference type="GO" id="GO:0006631">
    <property type="term" value="P:fatty acid metabolic process"/>
    <property type="evidence" value="ECO:0007669"/>
    <property type="project" value="TreeGrafter"/>
</dbReference>
<dbReference type="GO" id="GO:0031956">
    <property type="term" value="F:medium-chain fatty acid-CoA ligase activity"/>
    <property type="evidence" value="ECO:0007669"/>
    <property type="project" value="TreeGrafter"/>
</dbReference>
<evidence type="ECO:0000259" key="2">
    <source>
        <dbReference type="Pfam" id="PF00501"/>
    </source>
</evidence>
<dbReference type="PROSITE" id="PS00455">
    <property type="entry name" value="AMP_BINDING"/>
    <property type="match status" value="1"/>
</dbReference>
<dbReference type="HOGENOM" id="CLU_062005_0_0_10"/>
<dbReference type="InterPro" id="IPR000873">
    <property type="entry name" value="AMP-dep_synth/lig_dom"/>
</dbReference>
<dbReference type="InterPro" id="IPR045851">
    <property type="entry name" value="AMP-bd_C_sf"/>
</dbReference>
<dbReference type="Proteomes" id="UP000003919">
    <property type="component" value="Unassembled WGS sequence"/>
</dbReference>
<dbReference type="Pfam" id="PF00501">
    <property type="entry name" value="AMP-binding"/>
    <property type="match status" value="1"/>
</dbReference>
<proteinExistence type="inferred from homology"/>
<dbReference type="Gene3D" id="3.30.300.30">
    <property type="match status" value="1"/>
</dbReference>
<comment type="similarity">
    <text evidence="1">Belongs to the ATP-dependent AMP-binding enzyme family.</text>
</comment>
<comment type="caution">
    <text evidence="3">The sequence shown here is derived from an EMBL/GenBank/DDBJ whole genome shotgun (WGS) entry which is preliminary data.</text>
</comment>
<accession>A3I1B1</accession>
<dbReference type="PANTHER" id="PTHR43201:SF8">
    <property type="entry name" value="ACYL-COA SYNTHETASE FAMILY MEMBER 3"/>
    <property type="match status" value="1"/>
</dbReference>
<dbReference type="EMBL" id="AAXU02000001">
    <property type="protein sequence ID" value="EAZ79577.1"/>
    <property type="molecule type" value="Genomic_DNA"/>
</dbReference>
<feature type="domain" description="AMP-dependent synthetase/ligase" evidence="2">
    <location>
        <begin position="44"/>
        <end position="193"/>
    </location>
</feature>
<dbReference type="OrthoDB" id="8870348at2"/>
<name>A3I1B1_9BACT</name>
<dbReference type="SUPFAM" id="SSF56801">
    <property type="entry name" value="Acetyl-CoA synthetase-like"/>
    <property type="match status" value="1"/>
</dbReference>
<dbReference type="STRING" id="388413.ALPR1_08133"/>
<dbReference type="Gene3D" id="3.40.50.12780">
    <property type="entry name" value="N-terminal domain of ligase-like"/>
    <property type="match status" value="1"/>
</dbReference>
<sequence>MFQLQIGSHSFRTLQDFQSPSVEIPHFAKDAFSFCKDWLEGKNSFLLHTSGSTGTPKPILIQRSQMESSALATKQFFEIPAKPQLLCCMNTQFIAGKMMLVRAMVWGGSILLIEPSSTPLKNLPDSFDPEFVAMVPLQVEESIKSSLNKLKAINYLLIGGAPASKNLQEAILELKLNAFQSYGMTETVSHIAIASYSSEEMVYQVLPSVEVGTDNRGALWVNCPMSNHQKIQTNDMVELIDPYHFKWLGRTDFVINSGGYKLHPERIEKKLEHLIPDHSYFLFGIPDSKFGQKLVLIIESDLSVADKVSRELKDKFLEVLDKYEIPKEIYFVDKFIRTETGKINRKLTADNI</sequence>
<gene>
    <name evidence="3" type="ORF">ALPR1_08133</name>
</gene>
<dbReference type="PANTHER" id="PTHR43201">
    <property type="entry name" value="ACYL-COA SYNTHETASE"/>
    <property type="match status" value="1"/>
</dbReference>
<reference evidence="3 4" key="1">
    <citation type="journal article" date="2011" name="J. Bacteriol.">
        <title>Complete genome sequence of Algoriphagus sp. PR1, bacterial prey of a colony-forming choanoflagellate.</title>
        <authorList>
            <person name="Alegado R.A."/>
            <person name="Ferriera S."/>
            <person name="Nusbaum C."/>
            <person name="Young S.K."/>
            <person name="Zeng Q."/>
            <person name="Imamovic A."/>
            <person name="Fairclough S.R."/>
            <person name="King N."/>
        </authorList>
    </citation>
    <scope>NUCLEOTIDE SEQUENCE [LARGE SCALE GENOMIC DNA]</scope>
    <source>
        <strain evidence="3 4">PR1</strain>
    </source>
</reference>
<dbReference type="eggNOG" id="COG0318">
    <property type="taxonomic scope" value="Bacteria"/>
</dbReference>
<keyword evidence="3" id="KW-0436">Ligase</keyword>
<keyword evidence="4" id="KW-1185">Reference proteome</keyword>
<dbReference type="InterPro" id="IPR020845">
    <property type="entry name" value="AMP-binding_CS"/>
</dbReference>
<evidence type="ECO:0000313" key="4">
    <source>
        <dbReference type="Proteomes" id="UP000003919"/>
    </source>
</evidence>
<dbReference type="AlphaFoldDB" id="A3I1B1"/>
<evidence type="ECO:0000256" key="1">
    <source>
        <dbReference type="ARBA" id="ARBA00006432"/>
    </source>
</evidence>
<protein>
    <submittedName>
        <fullName evidence="3">O-succinylbenzoic acid--CoA ligase</fullName>
    </submittedName>
</protein>
<organism evidence="3 4">
    <name type="scientific">Algoriphagus machipongonensis</name>
    <dbReference type="NCBI Taxonomy" id="388413"/>
    <lineage>
        <taxon>Bacteria</taxon>
        <taxon>Pseudomonadati</taxon>
        <taxon>Bacteroidota</taxon>
        <taxon>Cytophagia</taxon>
        <taxon>Cytophagales</taxon>
        <taxon>Cyclobacteriaceae</taxon>
        <taxon>Algoriphagus</taxon>
    </lineage>
</organism>
<dbReference type="InterPro" id="IPR042099">
    <property type="entry name" value="ANL_N_sf"/>
</dbReference>
<evidence type="ECO:0000313" key="3">
    <source>
        <dbReference type="EMBL" id="EAZ79577.1"/>
    </source>
</evidence>